<dbReference type="GO" id="GO:0055085">
    <property type="term" value="P:transmembrane transport"/>
    <property type="evidence" value="ECO:0007669"/>
    <property type="project" value="InterPro"/>
</dbReference>
<comment type="subcellular location">
    <subcellularLocation>
        <location evidence="1">Cell membrane</location>
        <topology evidence="1">Multi-pass membrane protein</topology>
    </subcellularLocation>
</comment>
<keyword evidence="7 8" id="KW-0472">Membrane</keyword>
<feature type="transmembrane region" description="Helical" evidence="8">
    <location>
        <begin position="281"/>
        <end position="301"/>
    </location>
</feature>
<gene>
    <name evidence="9" type="ORF">SAMN04488079_11080</name>
</gene>
<evidence type="ECO:0008006" key="11">
    <source>
        <dbReference type="Google" id="ProtNLM"/>
    </source>
</evidence>
<name>A0A1I3ZCM8_9GAMM</name>
<feature type="transmembrane region" description="Helical" evidence="8">
    <location>
        <begin position="223"/>
        <end position="246"/>
    </location>
</feature>
<keyword evidence="6 8" id="KW-1133">Transmembrane helix</keyword>
<sequence length="307" mass="33667">MLLVLVQMGLLIVCGFAWKQWAPRHIPALAHRRALTDLVFFILLPALVLDVIWGAPIDKTSLKISLTAFSGLITAGIIMWCLLRFIKTTPEQKGALMLAAIFPNVTYLGLPVTNQVLGSWSNAIVLQYDLFACTPALMTFGILMAHHYGGAGQHKVHPLKELTRVPPLWAVVIALLLNVLHVPRPELVHHTLTTLSGGVVPLMLIALGMSIRWDSLRLRYLPLLLPVAVITLLLVPIAVFFTGGWFDLPADIALAVVLLAAMPTMVFGVVICERYQLDSPLYAAAVTLTTLLSVVTLPLWFHYLPGV</sequence>
<feature type="transmembrane region" description="Helical" evidence="8">
    <location>
        <begin position="34"/>
        <end position="55"/>
    </location>
</feature>
<dbReference type="OrthoDB" id="5291198at2"/>
<organism evidence="9 10">
    <name type="scientific">Methylophaga sulfidovorans</name>
    <dbReference type="NCBI Taxonomy" id="45496"/>
    <lineage>
        <taxon>Bacteria</taxon>
        <taxon>Pseudomonadati</taxon>
        <taxon>Pseudomonadota</taxon>
        <taxon>Gammaproteobacteria</taxon>
        <taxon>Thiotrichales</taxon>
        <taxon>Piscirickettsiaceae</taxon>
        <taxon>Methylophaga</taxon>
    </lineage>
</organism>
<keyword evidence="4" id="KW-1003">Cell membrane</keyword>
<dbReference type="STRING" id="45496.SAMN04488079_11080"/>
<accession>A0A1I3ZCM8</accession>
<dbReference type="RefSeq" id="WP_091714074.1">
    <property type="nucleotide sequence ID" value="NZ_FOSH01000010.1"/>
</dbReference>
<evidence type="ECO:0000313" key="10">
    <source>
        <dbReference type="Proteomes" id="UP000198924"/>
    </source>
</evidence>
<keyword evidence="3" id="KW-0813">Transport</keyword>
<evidence type="ECO:0000256" key="1">
    <source>
        <dbReference type="ARBA" id="ARBA00004651"/>
    </source>
</evidence>
<feature type="transmembrane region" description="Helical" evidence="8">
    <location>
        <begin position="61"/>
        <end position="83"/>
    </location>
</feature>
<feature type="transmembrane region" description="Helical" evidence="8">
    <location>
        <begin position="95"/>
        <end position="113"/>
    </location>
</feature>
<dbReference type="EMBL" id="FOSH01000010">
    <property type="protein sequence ID" value="SFK41650.1"/>
    <property type="molecule type" value="Genomic_DNA"/>
</dbReference>
<proteinExistence type="inferred from homology"/>
<dbReference type="PANTHER" id="PTHR36838">
    <property type="entry name" value="AUXIN EFFLUX CARRIER FAMILY PROTEIN"/>
    <property type="match status" value="1"/>
</dbReference>
<feature type="transmembrane region" description="Helical" evidence="8">
    <location>
        <begin position="125"/>
        <end position="145"/>
    </location>
</feature>
<reference evidence="10" key="1">
    <citation type="submission" date="2016-10" db="EMBL/GenBank/DDBJ databases">
        <authorList>
            <person name="Varghese N."/>
            <person name="Submissions S."/>
        </authorList>
    </citation>
    <scope>NUCLEOTIDE SEQUENCE [LARGE SCALE GENOMIC DNA]</scope>
    <source>
        <strain evidence="10">DSM 11578</strain>
    </source>
</reference>
<dbReference type="GO" id="GO:0005886">
    <property type="term" value="C:plasma membrane"/>
    <property type="evidence" value="ECO:0007669"/>
    <property type="project" value="UniProtKB-SubCell"/>
</dbReference>
<evidence type="ECO:0000256" key="5">
    <source>
        <dbReference type="ARBA" id="ARBA00022692"/>
    </source>
</evidence>
<evidence type="ECO:0000256" key="7">
    <source>
        <dbReference type="ARBA" id="ARBA00023136"/>
    </source>
</evidence>
<evidence type="ECO:0000256" key="8">
    <source>
        <dbReference type="SAM" id="Phobius"/>
    </source>
</evidence>
<dbReference type="InterPro" id="IPR004776">
    <property type="entry name" value="Mem_transp_PIN-like"/>
</dbReference>
<dbReference type="Proteomes" id="UP000198924">
    <property type="component" value="Unassembled WGS sequence"/>
</dbReference>
<dbReference type="AlphaFoldDB" id="A0A1I3ZCM8"/>
<feature type="transmembrane region" description="Helical" evidence="8">
    <location>
        <begin position="252"/>
        <end position="272"/>
    </location>
</feature>
<evidence type="ECO:0000256" key="4">
    <source>
        <dbReference type="ARBA" id="ARBA00022475"/>
    </source>
</evidence>
<keyword evidence="5 8" id="KW-0812">Transmembrane</keyword>
<protein>
    <recommendedName>
        <fullName evidence="11">Permease</fullName>
    </recommendedName>
</protein>
<comment type="similarity">
    <text evidence="2">Belongs to the auxin efflux carrier (TC 2.A.69) family.</text>
</comment>
<dbReference type="PANTHER" id="PTHR36838:SF3">
    <property type="entry name" value="TRANSPORTER AUXIN EFFLUX CARRIER EC FAMILY"/>
    <property type="match status" value="1"/>
</dbReference>
<feature type="transmembrane region" description="Helical" evidence="8">
    <location>
        <begin position="165"/>
        <end position="182"/>
    </location>
</feature>
<dbReference type="InterPro" id="IPR038770">
    <property type="entry name" value="Na+/solute_symporter_sf"/>
</dbReference>
<feature type="transmembrane region" description="Helical" evidence="8">
    <location>
        <begin position="6"/>
        <end position="22"/>
    </location>
</feature>
<keyword evidence="10" id="KW-1185">Reference proteome</keyword>
<feature type="transmembrane region" description="Helical" evidence="8">
    <location>
        <begin position="188"/>
        <end position="211"/>
    </location>
</feature>
<evidence type="ECO:0000313" key="9">
    <source>
        <dbReference type="EMBL" id="SFK41650.1"/>
    </source>
</evidence>
<evidence type="ECO:0000256" key="2">
    <source>
        <dbReference type="ARBA" id="ARBA00010145"/>
    </source>
</evidence>
<dbReference type="Pfam" id="PF03547">
    <property type="entry name" value="Mem_trans"/>
    <property type="match status" value="1"/>
</dbReference>
<dbReference type="Gene3D" id="1.20.1530.20">
    <property type="match status" value="1"/>
</dbReference>
<evidence type="ECO:0000256" key="3">
    <source>
        <dbReference type="ARBA" id="ARBA00022448"/>
    </source>
</evidence>
<evidence type="ECO:0000256" key="6">
    <source>
        <dbReference type="ARBA" id="ARBA00022989"/>
    </source>
</evidence>